<dbReference type="EMBL" id="AE017261">
    <property type="protein sequence ID" value="AAT43201.1"/>
    <property type="molecule type" value="Genomic_DNA"/>
</dbReference>
<dbReference type="GO" id="GO:0008833">
    <property type="term" value="F:deoxyribonuclease IV (phage-T4-induced) activity"/>
    <property type="evidence" value="ECO:0007669"/>
    <property type="project" value="UniProtKB-EC"/>
</dbReference>
<dbReference type="InterPro" id="IPR036237">
    <property type="entry name" value="Xyl_isomerase-like_sf"/>
</dbReference>
<dbReference type="OrthoDB" id="33250at2157"/>
<dbReference type="eggNOG" id="arCOG01894">
    <property type="taxonomic scope" value="Archaea"/>
</dbReference>
<dbReference type="SUPFAM" id="SSF51658">
    <property type="entry name" value="Xylose isomerase-like"/>
    <property type="match status" value="1"/>
</dbReference>
<dbReference type="Pfam" id="PF01261">
    <property type="entry name" value="AP_endonuc_2"/>
    <property type="match status" value="1"/>
</dbReference>
<reference evidence="2 3" key="1">
    <citation type="journal article" date="2004" name="Proc. Natl. Acad. Sci. U.S.A.">
        <title>Genome sequence of Picrophilus torridus and its implications for life around pH 0.</title>
        <authorList>
            <person name="Futterer O."/>
            <person name="Angelov A."/>
            <person name="Liesegang H."/>
            <person name="Gottschalk G."/>
            <person name="Schleper C."/>
            <person name="Schepers B."/>
            <person name="Dock C."/>
            <person name="Antranikian G."/>
            <person name="Liebl W."/>
        </authorList>
    </citation>
    <scope>NUCLEOTIDE SEQUENCE [LARGE SCALE GENOMIC DNA]</scope>
    <source>
        <strain evidence="3">ATCC 700027 / DSM 9790 / JCM 10055 / NBRC 100828</strain>
    </source>
</reference>
<keyword evidence="2" id="KW-0378">Hydrolase</keyword>
<dbReference type="RefSeq" id="WP_011177417.1">
    <property type="nucleotide sequence ID" value="NC_005877.1"/>
</dbReference>
<evidence type="ECO:0000259" key="1">
    <source>
        <dbReference type="Pfam" id="PF01261"/>
    </source>
</evidence>
<dbReference type="AlphaFoldDB" id="Q6L1F1"/>
<dbReference type="Proteomes" id="UP000000438">
    <property type="component" value="Chromosome"/>
</dbReference>
<dbReference type="GeneID" id="2845331"/>
<name>Q6L1F1_PICTO</name>
<evidence type="ECO:0000313" key="2">
    <source>
        <dbReference type="EMBL" id="AAT43201.1"/>
    </source>
</evidence>
<keyword evidence="2" id="KW-0540">Nuclease</keyword>
<dbReference type="Gene3D" id="3.20.20.150">
    <property type="entry name" value="Divalent-metal-dependent TIM barrel enzymes"/>
    <property type="match status" value="1"/>
</dbReference>
<proteinExistence type="predicted"/>
<dbReference type="EC" id="3.1.21.2" evidence="2"/>
<sequence length="336" mass="38000">MIKFGVAGIPLTSKGRTYIDSIIDVLNLGLNSLEVQLLRVNVNDTPATEYAGMYPKDVEDSIIVDVLRPDENGNYQSVGVETEIEEDDIVQELFWNMARNYNELAEGMELAKELDVDVSIHAPYYMDMLSDDEMAEKSINHLKWAIIIGKAMGARRVITHTGFYHSGRESSMSRAISIYSDILKMYPADRGYPYIGVEATSKSDIFGTVEELLYLARAVKGIEPILNFPHIHSITNGSLIEPSNFSDLIERFLPYAHGDLYTEFAGVDYENGNEVKITAIKHGDLKFETLAEVLSVLDNDMTIISMSPLLEHDAQYMQLMYMRSLLKKYQKKTLKR</sequence>
<dbReference type="PaxDb" id="263820-PTO0616"/>
<dbReference type="FunCoup" id="Q6L1F1">
    <property type="interactions" value="1"/>
</dbReference>
<organism evidence="2 3">
    <name type="scientific">Picrophilus torridus (strain ATCC 700027 / DSM 9790 / JCM 10055 / NBRC 100828 / KAW 2/3)</name>
    <dbReference type="NCBI Taxonomy" id="1122961"/>
    <lineage>
        <taxon>Archaea</taxon>
        <taxon>Methanobacteriati</taxon>
        <taxon>Thermoplasmatota</taxon>
        <taxon>Thermoplasmata</taxon>
        <taxon>Thermoplasmatales</taxon>
        <taxon>Picrophilaceae</taxon>
        <taxon>Picrophilus</taxon>
    </lineage>
</organism>
<feature type="domain" description="Xylose isomerase-like TIM barrel" evidence="1">
    <location>
        <begin position="104"/>
        <end position="247"/>
    </location>
</feature>
<protein>
    <submittedName>
        <fullName evidence="2">Endonuclease IV</fullName>
        <ecNumber evidence="2">3.1.21.2</ecNumber>
    </submittedName>
</protein>
<gene>
    <name evidence="2" type="ordered locus">PTO0616</name>
</gene>
<evidence type="ECO:0000313" key="3">
    <source>
        <dbReference type="Proteomes" id="UP000000438"/>
    </source>
</evidence>
<keyword evidence="2" id="KW-0255">Endonuclease</keyword>
<accession>Q6L1F1</accession>
<dbReference type="InParanoid" id="Q6L1F1"/>
<dbReference type="InterPro" id="IPR013022">
    <property type="entry name" value="Xyl_isomerase-like_TIM-brl"/>
</dbReference>
<dbReference type="HOGENOM" id="CLU_068832_0_0_2"/>
<dbReference type="STRING" id="263820.PTO0616"/>
<dbReference type="KEGG" id="pto:PTO0616"/>